<keyword evidence="9" id="KW-0378">Hydrolase</keyword>
<dbReference type="CDD" id="cd03293">
    <property type="entry name" value="ABC_NrtD_SsuB_transporters"/>
    <property type="match status" value="1"/>
</dbReference>
<dbReference type="InterPro" id="IPR027417">
    <property type="entry name" value="P-loop_NTPase"/>
</dbReference>
<keyword evidence="10" id="KW-1185">Reference proteome</keyword>
<evidence type="ECO:0000256" key="6">
    <source>
        <dbReference type="ARBA" id="ARBA00023136"/>
    </source>
</evidence>
<name>A0A1U7CKU6_9BACT</name>
<evidence type="ECO:0000256" key="2">
    <source>
        <dbReference type="ARBA" id="ARBA00022475"/>
    </source>
</evidence>
<dbReference type="InterPro" id="IPR003439">
    <property type="entry name" value="ABC_transporter-like_ATP-bd"/>
</dbReference>
<keyword evidence="1" id="KW-0813">Transport</keyword>
<evidence type="ECO:0000256" key="7">
    <source>
        <dbReference type="SAM" id="MobiDB-lite"/>
    </source>
</evidence>
<dbReference type="GO" id="GO:0005524">
    <property type="term" value="F:ATP binding"/>
    <property type="evidence" value="ECO:0007669"/>
    <property type="project" value="UniProtKB-KW"/>
</dbReference>
<evidence type="ECO:0000259" key="8">
    <source>
        <dbReference type="PROSITE" id="PS50893"/>
    </source>
</evidence>
<protein>
    <submittedName>
        <fullName evidence="9">Aliphatic sulfonates import ATP-binding protein SsuB</fullName>
        <ecNumber evidence="9">3.6.3.-</ecNumber>
    </submittedName>
</protein>
<dbReference type="EMBL" id="CP019082">
    <property type="protein sequence ID" value="APW59503.1"/>
    <property type="molecule type" value="Genomic_DNA"/>
</dbReference>
<dbReference type="InterPro" id="IPR050166">
    <property type="entry name" value="ABC_transporter_ATP-bind"/>
</dbReference>
<dbReference type="Pfam" id="PF00005">
    <property type="entry name" value="ABC_tran"/>
    <property type="match status" value="1"/>
</dbReference>
<sequence length="284" mass="31312">MSLLNGDETKDEGSSLLVSDVTKSYRSADGASLLALDGFSLSVAAGEMVSLIGPSGCGKSTLLRLIAGLEQPDSGELRVGSTPITGPSAERGLMFQDPNLFPWLSVRRNIQTGLVARGILHRHRHEVEEFLRLVGLEAFADRYPHQLSGGMAQRAALARALINHPKVLLLDEPLGALDQFTRMRMQDEVLRLWQARGTTMVLVTHDIDEAIYMSDRIVVVTPRPGRIERVIDVDLERPRLRNSHPFMELRAEILELLHFAGGGTDETAESNAVHPPAWPRRSES</sequence>
<dbReference type="PROSITE" id="PS00211">
    <property type="entry name" value="ABC_TRANSPORTER_1"/>
    <property type="match status" value="1"/>
</dbReference>
<dbReference type="AlphaFoldDB" id="A0A1U7CKU6"/>
<organism evidence="9 10">
    <name type="scientific">Paludisphaera borealis</name>
    <dbReference type="NCBI Taxonomy" id="1387353"/>
    <lineage>
        <taxon>Bacteria</taxon>
        <taxon>Pseudomonadati</taxon>
        <taxon>Planctomycetota</taxon>
        <taxon>Planctomycetia</taxon>
        <taxon>Isosphaerales</taxon>
        <taxon>Isosphaeraceae</taxon>
        <taxon>Paludisphaera</taxon>
    </lineage>
</organism>
<gene>
    <name evidence="9" type="primary">ssuB</name>
    <name evidence="9" type="ORF">BSF38_00927</name>
</gene>
<evidence type="ECO:0000256" key="4">
    <source>
        <dbReference type="ARBA" id="ARBA00022840"/>
    </source>
</evidence>
<dbReference type="RefSeq" id="WP_076343676.1">
    <property type="nucleotide sequence ID" value="NZ_CP019082.1"/>
</dbReference>
<keyword evidence="5" id="KW-1278">Translocase</keyword>
<keyword evidence="4 9" id="KW-0067">ATP-binding</keyword>
<dbReference type="InterPro" id="IPR003593">
    <property type="entry name" value="AAA+_ATPase"/>
</dbReference>
<dbReference type="PROSITE" id="PS50893">
    <property type="entry name" value="ABC_TRANSPORTER_2"/>
    <property type="match status" value="1"/>
</dbReference>
<dbReference type="GO" id="GO:0016887">
    <property type="term" value="F:ATP hydrolysis activity"/>
    <property type="evidence" value="ECO:0007669"/>
    <property type="project" value="InterPro"/>
</dbReference>
<dbReference type="SUPFAM" id="SSF52540">
    <property type="entry name" value="P-loop containing nucleoside triphosphate hydrolases"/>
    <property type="match status" value="1"/>
</dbReference>
<dbReference type="Proteomes" id="UP000186309">
    <property type="component" value="Chromosome"/>
</dbReference>
<evidence type="ECO:0000313" key="10">
    <source>
        <dbReference type="Proteomes" id="UP000186309"/>
    </source>
</evidence>
<dbReference type="InterPro" id="IPR017871">
    <property type="entry name" value="ABC_transporter-like_CS"/>
</dbReference>
<evidence type="ECO:0000256" key="3">
    <source>
        <dbReference type="ARBA" id="ARBA00022741"/>
    </source>
</evidence>
<dbReference type="Gene3D" id="3.40.50.300">
    <property type="entry name" value="P-loop containing nucleotide triphosphate hydrolases"/>
    <property type="match status" value="1"/>
</dbReference>
<keyword evidence="2" id="KW-1003">Cell membrane</keyword>
<evidence type="ECO:0000256" key="5">
    <source>
        <dbReference type="ARBA" id="ARBA00022967"/>
    </source>
</evidence>
<dbReference type="SMART" id="SM00382">
    <property type="entry name" value="AAA"/>
    <property type="match status" value="1"/>
</dbReference>
<keyword evidence="6" id="KW-0472">Membrane</keyword>
<accession>A0A1U7CKU6</accession>
<evidence type="ECO:0000313" key="9">
    <source>
        <dbReference type="EMBL" id="APW59503.1"/>
    </source>
</evidence>
<dbReference type="PANTHER" id="PTHR42788">
    <property type="entry name" value="TAURINE IMPORT ATP-BINDING PROTEIN-RELATED"/>
    <property type="match status" value="1"/>
</dbReference>
<dbReference type="KEGG" id="pbor:BSF38_00927"/>
<reference evidence="10" key="1">
    <citation type="submission" date="2016-12" db="EMBL/GenBank/DDBJ databases">
        <title>Comparative genomics of four Isosphaeraceae planctomycetes: a common pool of plasmids and glycoside hydrolase genes.</title>
        <authorList>
            <person name="Ivanova A."/>
        </authorList>
    </citation>
    <scope>NUCLEOTIDE SEQUENCE [LARGE SCALE GENOMIC DNA]</scope>
    <source>
        <strain evidence="10">PX4</strain>
    </source>
</reference>
<dbReference type="EC" id="3.6.3.-" evidence="9"/>
<dbReference type="OrthoDB" id="2151853at2"/>
<keyword evidence="3" id="KW-0547">Nucleotide-binding</keyword>
<proteinExistence type="predicted"/>
<dbReference type="PANTHER" id="PTHR42788:SF17">
    <property type="entry name" value="ALIPHATIC SULFONATES IMPORT ATP-BINDING PROTEIN SSUB"/>
    <property type="match status" value="1"/>
</dbReference>
<feature type="domain" description="ABC transporter" evidence="8">
    <location>
        <begin position="16"/>
        <end position="247"/>
    </location>
</feature>
<evidence type="ECO:0000256" key="1">
    <source>
        <dbReference type="ARBA" id="ARBA00022448"/>
    </source>
</evidence>
<dbReference type="STRING" id="1387353.BSF38_00927"/>
<feature type="region of interest" description="Disordered" evidence="7">
    <location>
        <begin position="265"/>
        <end position="284"/>
    </location>
</feature>